<proteinExistence type="predicted"/>
<dbReference type="AlphaFoldDB" id="A0A7X1C7B3"/>
<dbReference type="Proteomes" id="UP000523362">
    <property type="component" value="Unassembled WGS sequence"/>
</dbReference>
<organism evidence="2 3">
    <name type="scientific">Listeria seeligeri</name>
    <dbReference type="NCBI Taxonomy" id="1640"/>
    <lineage>
        <taxon>Bacteria</taxon>
        <taxon>Bacillati</taxon>
        <taxon>Bacillota</taxon>
        <taxon>Bacilli</taxon>
        <taxon>Bacillales</taxon>
        <taxon>Listeriaceae</taxon>
        <taxon>Listeria</taxon>
    </lineage>
</organism>
<evidence type="ECO:0000313" key="3">
    <source>
        <dbReference type="Proteomes" id="UP000523362"/>
    </source>
</evidence>
<evidence type="ECO:0000313" key="2">
    <source>
        <dbReference type="EMBL" id="MBC1487039.1"/>
    </source>
</evidence>
<keyword evidence="1" id="KW-0472">Membrane</keyword>
<name>A0A7X1C7B3_LISSE</name>
<dbReference type="RefSeq" id="WP_185384040.1">
    <property type="nucleotide sequence ID" value="NZ_JAARRG010000010.1"/>
</dbReference>
<feature type="transmembrane region" description="Helical" evidence="1">
    <location>
        <begin position="7"/>
        <end position="28"/>
    </location>
</feature>
<accession>A0A7X1C7B3</accession>
<keyword evidence="1" id="KW-0812">Transmembrane</keyword>
<reference evidence="2 3" key="1">
    <citation type="submission" date="2020-03" db="EMBL/GenBank/DDBJ databases">
        <title>Soil Listeria distribution.</title>
        <authorList>
            <person name="Liao J."/>
            <person name="Wiedmann M."/>
        </authorList>
    </citation>
    <scope>NUCLEOTIDE SEQUENCE [LARGE SCALE GENOMIC DNA]</scope>
    <source>
        <strain evidence="2 3">FSL L7-1560</strain>
    </source>
</reference>
<keyword evidence="1" id="KW-1133">Transmembrane helix</keyword>
<sequence length="410" mass="46451">MKKSKQWLKVFLIIFGAIVIVFAGLTILNKTFHTSYKNMDKTDQAYFKQLNTLYSKTKNEPLWQGDDLAKNPVVFVRKGDHLNFSDNTVNLIRGNVYAVGVKGLEDKWYAEKINLPDSYDMPDVYRLAVTTPWIWGTWSPLGNFSSFNTNEKTGKMEQTDMQVGDSSHVYYFKYGKSNIENPAKASQAAMPFFAHESFHYFGQKDWSGSDGNIDVESKDAEWYSLLGLQYSVLDTIMESVKAKDTAGISKALSDYVVVSDARRKLDSKDYQDEKKHETIEGTADYVGIKASTITGGKLQILSGAKDEAHRRFSILFEVIANDPNFVSEIKWNRYDSGALLSAALDQVDTANWQTEFNEKANNGTYTLDDRIHELKFSGKTNSLDEIKQNYDFNNIEALSGKIVNRLKSES</sequence>
<protein>
    <submittedName>
        <fullName evidence="2">Uncharacterized protein</fullName>
    </submittedName>
</protein>
<evidence type="ECO:0000256" key="1">
    <source>
        <dbReference type="SAM" id="Phobius"/>
    </source>
</evidence>
<gene>
    <name evidence="2" type="ORF">HB897_12445</name>
</gene>
<dbReference type="EMBL" id="JAARRG010000010">
    <property type="protein sequence ID" value="MBC1487039.1"/>
    <property type="molecule type" value="Genomic_DNA"/>
</dbReference>
<comment type="caution">
    <text evidence="2">The sequence shown here is derived from an EMBL/GenBank/DDBJ whole genome shotgun (WGS) entry which is preliminary data.</text>
</comment>